<name>A0A485LND7_9STRA</name>
<reference evidence="2 3" key="1">
    <citation type="submission" date="2019-03" db="EMBL/GenBank/DDBJ databases">
        <authorList>
            <person name="Gaulin E."/>
            <person name="Dumas B."/>
        </authorList>
    </citation>
    <scope>NUCLEOTIDE SEQUENCE [LARGE SCALE GENOMIC DNA]</scope>
    <source>
        <strain evidence="2">CBS 568.67</strain>
    </source>
</reference>
<evidence type="ECO:0000313" key="2">
    <source>
        <dbReference type="EMBL" id="VFU00270.1"/>
    </source>
</evidence>
<reference evidence="1" key="2">
    <citation type="submission" date="2019-06" db="EMBL/GenBank/DDBJ databases">
        <title>Genomics analysis of Aphanomyces spp. identifies a new class of oomycete effector associated with host adaptation.</title>
        <authorList>
            <person name="Gaulin E."/>
        </authorList>
    </citation>
    <scope>NUCLEOTIDE SEQUENCE</scope>
    <source>
        <strain evidence="1">CBS 578.67</strain>
    </source>
</reference>
<protein>
    <submittedName>
        <fullName evidence="2">Aste57867_23625 protein</fullName>
    </submittedName>
</protein>
<dbReference type="EMBL" id="VJMH01007290">
    <property type="protein sequence ID" value="KAF0684390.1"/>
    <property type="molecule type" value="Genomic_DNA"/>
</dbReference>
<sequence>MHHACPSHCRADIRPLFDDTCQYAHINCDALNAPDPVPFMAPAAIGTNLFVLQISRCDIPEGLPASAMEPFNDSMLRIMILFSNLTSWDGPLPSSLSSVFIRYSNLRSIPLALTTNLPPLLCII</sequence>
<dbReference type="AlphaFoldDB" id="A0A485LND7"/>
<proteinExistence type="predicted"/>
<evidence type="ECO:0000313" key="1">
    <source>
        <dbReference type="EMBL" id="KAF0684390.1"/>
    </source>
</evidence>
<dbReference type="Proteomes" id="UP000332933">
    <property type="component" value="Unassembled WGS sequence"/>
</dbReference>
<organism evidence="2 3">
    <name type="scientific">Aphanomyces stellatus</name>
    <dbReference type="NCBI Taxonomy" id="120398"/>
    <lineage>
        <taxon>Eukaryota</taxon>
        <taxon>Sar</taxon>
        <taxon>Stramenopiles</taxon>
        <taxon>Oomycota</taxon>
        <taxon>Saprolegniomycetes</taxon>
        <taxon>Saprolegniales</taxon>
        <taxon>Verrucalvaceae</taxon>
        <taxon>Aphanomyces</taxon>
    </lineage>
</organism>
<dbReference type="EMBL" id="CAADRA010007316">
    <property type="protein sequence ID" value="VFU00270.1"/>
    <property type="molecule type" value="Genomic_DNA"/>
</dbReference>
<accession>A0A485LND7</accession>
<gene>
    <name evidence="2" type="primary">Aste57867_23625</name>
    <name evidence="1" type="ORF">As57867_023553</name>
    <name evidence="2" type="ORF">ASTE57867_23625</name>
</gene>
<keyword evidence="3" id="KW-1185">Reference proteome</keyword>
<evidence type="ECO:0000313" key="3">
    <source>
        <dbReference type="Proteomes" id="UP000332933"/>
    </source>
</evidence>